<accession>A0ABM8VWP7</accession>
<comment type="caution">
    <text evidence="1">The sequence shown here is derived from an EMBL/GenBank/DDBJ whole genome shotgun (WGS) entry which is preliminary data.</text>
</comment>
<keyword evidence="2" id="KW-1185">Reference proteome</keyword>
<dbReference type="Proteomes" id="UP000789901">
    <property type="component" value="Unassembled WGS sequence"/>
</dbReference>
<dbReference type="EMBL" id="CAJVQB010000086">
    <property type="protein sequence ID" value="CAG8465256.1"/>
    <property type="molecule type" value="Genomic_DNA"/>
</dbReference>
<protein>
    <submittedName>
        <fullName evidence="1">10489_t:CDS:1</fullName>
    </submittedName>
</protein>
<name>A0ABM8VWP7_GIGMA</name>
<sequence>MTSQVKIKKPTQKQTAIAFGVRRRGIIKDPELQTSLRRYSSFLRRGILSTQQEVIDCVFQETGKKVSQSTVSRFLKWRGITHKKITYHYDEQLKHTDKVEKFIEKIPFLSRSPVLAIDECSFHLNEVPRYAYATKGQRANRRKPRGMKSKDFHNFLTNLEIDKKYYLLMDNLKVHHATRSCQKLGLSTIKELMSSKNIEPEYLPPY</sequence>
<proteinExistence type="predicted"/>
<organism evidence="1 2">
    <name type="scientific">Gigaspora margarita</name>
    <dbReference type="NCBI Taxonomy" id="4874"/>
    <lineage>
        <taxon>Eukaryota</taxon>
        <taxon>Fungi</taxon>
        <taxon>Fungi incertae sedis</taxon>
        <taxon>Mucoromycota</taxon>
        <taxon>Glomeromycotina</taxon>
        <taxon>Glomeromycetes</taxon>
        <taxon>Diversisporales</taxon>
        <taxon>Gigasporaceae</taxon>
        <taxon>Gigaspora</taxon>
    </lineage>
</organism>
<evidence type="ECO:0000313" key="2">
    <source>
        <dbReference type="Proteomes" id="UP000789901"/>
    </source>
</evidence>
<dbReference type="Gene3D" id="3.30.420.10">
    <property type="entry name" value="Ribonuclease H-like superfamily/Ribonuclease H"/>
    <property type="match status" value="1"/>
</dbReference>
<dbReference type="InterPro" id="IPR036397">
    <property type="entry name" value="RNaseH_sf"/>
</dbReference>
<gene>
    <name evidence="1" type="ORF">GMARGA_LOCUS507</name>
</gene>
<evidence type="ECO:0000313" key="1">
    <source>
        <dbReference type="EMBL" id="CAG8465256.1"/>
    </source>
</evidence>
<reference evidence="1 2" key="1">
    <citation type="submission" date="2021-06" db="EMBL/GenBank/DDBJ databases">
        <authorList>
            <person name="Kallberg Y."/>
            <person name="Tangrot J."/>
            <person name="Rosling A."/>
        </authorList>
    </citation>
    <scope>NUCLEOTIDE SEQUENCE [LARGE SCALE GENOMIC DNA]</scope>
    <source>
        <strain evidence="1 2">120-4 pot B 10/14</strain>
    </source>
</reference>